<feature type="domain" description="TNase-like" evidence="4">
    <location>
        <begin position="28"/>
        <end position="161"/>
    </location>
</feature>
<dbReference type="SMART" id="SM00318">
    <property type="entry name" value="SNc"/>
    <property type="match status" value="1"/>
</dbReference>
<dbReference type="InterPro" id="IPR035437">
    <property type="entry name" value="SNase_OB-fold_sf"/>
</dbReference>
<dbReference type="OrthoDB" id="4376109at2"/>
<name>A0A2P8EE34_9BACT</name>
<dbReference type="Pfam" id="PF00565">
    <property type="entry name" value="SNase"/>
    <property type="match status" value="1"/>
</dbReference>
<gene>
    <name evidence="5" type="ORF">CLV48_101677</name>
</gene>
<dbReference type="PROSITE" id="PS50830">
    <property type="entry name" value="TNASE_3"/>
    <property type="match status" value="1"/>
</dbReference>
<evidence type="ECO:0000256" key="2">
    <source>
        <dbReference type="ARBA" id="ARBA00022759"/>
    </source>
</evidence>
<keyword evidence="1" id="KW-0540">Nuclease</keyword>
<dbReference type="Gene3D" id="2.40.50.90">
    <property type="match status" value="1"/>
</dbReference>
<accession>A0A2P8EE34</accession>
<protein>
    <submittedName>
        <fullName evidence="5">Micrococcal nuclease</fullName>
    </submittedName>
</protein>
<evidence type="ECO:0000259" key="4">
    <source>
        <dbReference type="PROSITE" id="PS50830"/>
    </source>
</evidence>
<proteinExistence type="predicted"/>
<dbReference type="AlphaFoldDB" id="A0A2P8EE34"/>
<dbReference type="Proteomes" id="UP000240708">
    <property type="component" value="Unassembled WGS sequence"/>
</dbReference>
<dbReference type="PANTHER" id="PTHR12302">
    <property type="entry name" value="EBNA2 BINDING PROTEIN P100"/>
    <property type="match status" value="1"/>
</dbReference>
<dbReference type="GO" id="GO:0004519">
    <property type="term" value="F:endonuclease activity"/>
    <property type="evidence" value="ECO:0007669"/>
    <property type="project" value="UniProtKB-KW"/>
</dbReference>
<dbReference type="InterPro" id="IPR016071">
    <property type="entry name" value="Staphylococal_nuclease_OB-fold"/>
</dbReference>
<evidence type="ECO:0000256" key="1">
    <source>
        <dbReference type="ARBA" id="ARBA00022722"/>
    </source>
</evidence>
<evidence type="ECO:0000256" key="3">
    <source>
        <dbReference type="ARBA" id="ARBA00022801"/>
    </source>
</evidence>
<organism evidence="5 6">
    <name type="scientific">Cecembia rubra</name>
    <dbReference type="NCBI Taxonomy" id="1485585"/>
    <lineage>
        <taxon>Bacteria</taxon>
        <taxon>Pseudomonadati</taxon>
        <taxon>Bacteroidota</taxon>
        <taxon>Cytophagia</taxon>
        <taxon>Cytophagales</taxon>
        <taxon>Cyclobacteriaceae</taxon>
        <taxon>Cecembia</taxon>
    </lineage>
</organism>
<sequence>MFIQNRFYVYLTILGLFFSSAIHAQKDKHQWFEISKFVDGDTFWITDRYGKPEKIRLIGIDAPEARRSGRKEIEHFGKEASAYVEQLLQGKSVRLEFDVSKYDRYKRTLAYVYLEDGTFLNAHLVKEGYATVMTIPPNVKYAELFLKLQREARESKRGLWR</sequence>
<comment type="caution">
    <text evidence="5">The sequence shown here is derived from an EMBL/GenBank/DDBJ whole genome shotgun (WGS) entry which is preliminary data.</text>
</comment>
<keyword evidence="3" id="KW-0378">Hydrolase</keyword>
<evidence type="ECO:0000313" key="5">
    <source>
        <dbReference type="EMBL" id="PSL07739.1"/>
    </source>
</evidence>
<reference evidence="5 6" key="1">
    <citation type="submission" date="2018-03" db="EMBL/GenBank/DDBJ databases">
        <title>Genomic Encyclopedia of Archaeal and Bacterial Type Strains, Phase II (KMG-II): from individual species to whole genera.</title>
        <authorList>
            <person name="Goeker M."/>
        </authorList>
    </citation>
    <scope>NUCLEOTIDE SEQUENCE [LARGE SCALE GENOMIC DNA]</scope>
    <source>
        <strain evidence="5 6">DSM 28057</strain>
    </source>
</reference>
<keyword evidence="6" id="KW-1185">Reference proteome</keyword>
<dbReference type="SUPFAM" id="SSF50199">
    <property type="entry name" value="Staphylococcal nuclease"/>
    <property type="match status" value="1"/>
</dbReference>
<keyword evidence="2" id="KW-0255">Endonuclease</keyword>
<dbReference type="PANTHER" id="PTHR12302:SF3">
    <property type="entry name" value="SERINE_THREONINE-PROTEIN KINASE 31"/>
    <property type="match status" value="1"/>
</dbReference>
<dbReference type="RefSeq" id="WP_106565793.1">
    <property type="nucleotide sequence ID" value="NZ_PYGF01000001.1"/>
</dbReference>
<dbReference type="GO" id="GO:0016787">
    <property type="term" value="F:hydrolase activity"/>
    <property type="evidence" value="ECO:0007669"/>
    <property type="project" value="UniProtKB-KW"/>
</dbReference>
<dbReference type="EMBL" id="PYGF01000001">
    <property type="protein sequence ID" value="PSL07739.1"/>
    <property type="molecule type" value="Genomic_DNA"/>
</dbReference>
<evidence type="ECO:0000313" key="6">
    <source>
        <dbReference type="Proteomes" id="UP000240708"/>
    </source>
</evidence>